<organism evidence="2 3">
    <name type="scientific">Lentithecium fluviatile CBS 122367</name>
    <dbReference type="NCBI Taxonomy" id="1168545"/>
    <lineage>
        <taxon>Eukaryota</taxon>
        <taxon>Fungi</taxon>
        <taxon>Dikarya</taxon>
        <taxon>Ascomycota</taxon>
        <taxon>Pezizomycotina</taxon>
        <taxon>Dothideomycetes</taxon>
        <taxon>Pleosporomycetidae</taxon>
        <taxon>Pleosporales</taxon>
        <taxon>Massarineae</taxon>
        <taxon>Lentitheciaceae</taxon>
        <taxon>Lentithecium</taxon>
    </lineage>
</organism>
<evidence type="ECO:0000313" key="2">
    <source>
        <dbReference type="EMBL" id="KAF2685917.1"/>
    </source>
</evidence>
<sequence length="231" mass="25232">MAKNVLIIGANRGIGLALANEFRDQGWVVHGSIRPQTRGDPSAEELGCVATKVLEIDYLDEKTIEQAANQYGNEPLHCLVNCAGVSGGPLQWQSNDGEIFTRYFQTMVVGPVLATKHFERNLLLGENSKIVNISSICGSISENDAGGKIAYKVAKAGLNQATRTIAMDFKKRGAFITTMSIDPGVVATRLNGWKSKVDVKDSVRGIYSVMDSTEFQDTGLFWSWNGLRIPY</sequence>
<protein>
    <submittedName>
        <fullName evidence="2">Short chain dehydrogenase</fullName>
    </submittedName>
</protein>
<name>A0A6G1J5W0_9PLEO</name>
<dbReference type="EMBL" id="MU005578">
    <property type="protein sequence ID" value="KAF2685917.1"/>
    <property type="molecule type" value="Genomic_DNA"/>
</dbReference>
<gene>
    <name evidence="2" type="ORF">K458DRAFT_365093</name>
</gene>
<comment type="similarity">
    <text evidence="1">Belongs to the short-chain dehydrogenases/reductases (SDR) family.</text>
</comment>
<keyword evidence="3" id="KW-1185">Reference proteome</keyword>
<dbReference type="Proteomes" id="UP000799291">
    <property type="component" value="Unassembled WGS sequence"/>
</dbReference>
<dbReference type="PANTHER" id="PTHR45458">
    <property type="entry name" value="SHORT-CHAIN DEHYDROGENASE/REDUCTASE SDR"/>
    <property type="match status" value="1"/>
</dbReference>
<dbReference type="Pfam" id="PF00106">
    <property type="entry name" value="adh_short"/>
    <property type="match status" value="1"/>
</dbReference>
<dbReference type="InterPro" id="IPR052184">
    <property type="entry name" value="SDR_enzymes"/>
</dbReference>
<proteinExistence type="inferred from homology"/>
<dbReference type="AlphaFoldDB" id="A0A6G1J5W0"/>
<accession>A0A6G1J5W0</accession>
<reference evidence="2" key="1">
    <citation type="journal article" date="2020" name="Stud. Mycol.">
        <title>101 Dothideomycetes genomes: a test case for predicting lifestyles and emergence of pathogens.</title>
        <authorList>
            <person name="Haridas S."/>
            <person name="Albert R."/>
            <person name="Binder M."/>
            <person name="Bloem J."/>
            <person name="Labutti K."/>
            <person name="Salamov A."/>
            <person name="Andreopoulos B."/>
            <person name="Baker S."/>
            <person name="Barry K."/>
            <person name="Bills G."/>
            <person name="Bluhm B."/>
            <person name="Cannon C."/>
            <person name="Castanera R."/>
            <person name="Culley D."/>
            <person name="Daum C."/>
            <person name="Ezra D."/>
            <person name="Gonzalez J."/>
            <person name="Henrissat B."/>
            <person name="Kuo A."/>
            <person name="Liang C."/>
            <person name="Lipzen A."/>
            <person name="Lutzoni F."/>
            <person name="Magnuson J."/>
            <person name="Mondo S."/>
            <person name="Nolan M."/>
            <person name="Ohm R."/>
            <person name="Pangilinan J."/>
            <person name="Park H.-J."/>
            <person name="Ramirez L."/>
            <person name="Alfaro M."/>
            <person name="Sun H."/>
            <person name="Tritt A."/>
            <person name="Yoshinaga Y."/>
            <person name="Zwiers L.-H."/>
            <person name="Turgeon B."/>
            <person name="Goodwin S."/>
            <person name="Spatafora J."/>
            <person name="Crous P."/>
            <person name="Grigoriev I."/>
        </authorList>
    </citation>
    <scope>NUCLEOTIDE SEQUENCE</scope>
    <source>
        <strain evidence="2">CBS 122367</strain>
    </source>
</reference>
<dbReference type="Gene3D" id="3.40.50.720">
    <property type="entry name" value="NAD(P)-binding Rossmann-like Domain"/>
    <property type="match status" value="1"/>
</dbReference>
<dbReference type="PRINTS" id="PR00081">
    <property type="entry name" value="GDHRDH"/>
</dbReference>
<dbReference type="InterPro" id="IPR002347">
    <property type="entry name" value="SDR_fam"/>
</dbReference>
<dbReference type="SUPFAM" id="SSF51735">
    <property type="entry name" value="NAD(P)-binding Rossmann-fold domains"/>
    <property type="match status" value="1"/>
</dbReference>
<dbReference type="GO" id="GO:0016616">
    <property type="term" value="F:oxidoreductase activity, acting on the CH-OH group of donors, NAD or NADP as acceptor"/>
    <property type="evidence" value="ECO:0007669"/>
    <property type="project" value="TreeGrafter"/>
</dbReference>
<dbReference type="InterPro" id="IPR036291">
    <property type="entry name" value="NAD(P)-bd_dom_sf"/>
</dbReference>
<evidence type="ECO:0000313" key="3">
    <source>
        <dbReference type="Proteomes" id="UP000799291"/>
    </source>
</evidence>
<evidence type="ECO:0000256" key="1">
    <source>
        <dbReference type="RuleBase" id="RU000363"/>
    </source>
</evidence>
<dbReference type="OrthoDB" id="5296at2759"/>
<dbReference type="PRINTS" id="PR00080">
    <property type="entry name" value="SDRFAMILY"/>
</dbReference>
<dbReference type="PANTHER" id="PTHR45458:SF3">
    <property type="entry name" value="CHAIN DEHYDROGENASE (ATSC), PUTATIVE-RELATED"/>
    <property type="match status" value="1"/>
</dbReference>